<feature type="region of interest" description="Disordered" evidence="1">
    <location>
        <begin position="59"/>
        <end position="716"/>
    </location>
</feature>
<dbReference type="OrthoDB" id="10632032at2759"/>
<dbReference type="Proteomes" id="UP000076842">
    <property type="component" value="Unassembled WGS sequence"/>
</dbReference>
<feature type="compositionally biased region" description="Basic and acidic residues" evidence="1">
    <location>
        <begin position="594"/>
        <end position="607"/>
    </location>
</feature>
<protein>
    <submittedName>
        <fullName evidence="2">Uncharacterized protein</fullName>
    </submittedName>
</protein>
<feature type="compositionally biased region" description="Acidic residues" evidence="1">
    <location>
        <begin position="402"/>
        <end position="411"/>
    </location>
</feature>
<feature type="compositionally biased region" description="Basic and acidic residues" evidence="1">
    <location>
        <begin position="76"/>
        <end position="85"/>
    </location>
</feature>
<evidence type="ECO:0000256" key="1">
    <source>
        <dbReference type="SAM" id="MobiDB-lite"/>
    </source>
</evidence>
<feature type="compositionally biased region" description="Acidic residues" evidence="1">
    <location>
        <begin position="331"/>
        <end position="341"/>
    </location>
</feature>
<feature type="compositionally biased region" description="Low complexity" evidence="1">
    <location>
        <begin position="133"/>
        <end position="149"/>
    </location>
</feature>
<proteinExistence type="predicted"/>
<feature type="compositionally biased region" description="Basic and acidic residues" evidence="1">
    <location>
        <begin position="236"/>
        <end position="249"/>
    </location>
</feature>
<name>A0A165JAZ2_9BASI</name>
<evidence type="ECO:0000313" key="2">
    <source>
        <dbReference type="EMBL" id="KZT61604.1"/>
    </source>
</evidence>
<feature type="compositionally biased region" description="Basic and acidic residues" evidence="1">
    <location>
        <begin position="208"/>
        <end position="226"/>
    </location>
</feature>
<feature type="compositionally biased region" description="Basic and acidic residues" evidence="1">
    <location>
        <begin position="810"/>
        <end position="820"/>
    </location>
</feature>
<evidence type="ECO:0000313" key="3">
    <source>
        <dbReference type="Proteomes" id="UP000076842"/>
    </source>
</evidence>
<reference evidence="2 3" key="1">
    <citation type="journal article" date="2016" name="Mol. Biol. Evol.">
        <title>Comparative Genomics of Early-Diverging Mushroom-Forming Fungi Provides Insights into the Origins of Lignocellulose Decay Capabilities.</title>
        <authorList>
            <person name="Nagy L.G."/>
            <person name="Riley R."/>
            <person name="Tritt A."/>
            <person name="Adam C."/>
            <person name="Daum C."/>
            <person name="Floudas D."/>
            <person name="Sun H."/>
            <person name="Yadav J.S."/>
            <person name="Pangilinan J."/>
            <person name="Larsson K.H."/>
            <person name="Matsuura K."/>
            <person name="Barry K."/>
            <person name="Labutti K."/>
            <person name="Kuo R."/>
            <person name="Ohm R.A."/>
            <person name="Bhattacharya S.S."/>
            <person name="Shirouzu T."/>
            <person name="Yoshinaga Y."/>
            <person name="Martin F.M."/>
            <person name="Grigoriev I.V."/>
            <person name="Hibbett D.S."/>
        </authorList>
    </citation>
    <scope>NUCLEOTIDE SEQUENCE [LARGE SCALE GENOMIC DNA]</scope>
    <source>
        <strain evidence="2 3">HHB12733</strain>
    </source>
</reference>
<feature type="compositionally biased region" description="Pro residues" evidence="1">
    <location>
        <begin position="702"/>
        <end position="712"/>
    </location>
</feature>
<dbReference type="InParanoid" id="A0A165JAZ2"/>
<feature type="compositionally biased region" description="Acidic residues" evidence="1">
    <location>
        <begin position="786"/>
        <end position="795"/>
    </location>
</feature>
<feature type="compositionally biased region" description="Basic residues" evidence="1">
    <location>
        <begin position="626"/>
        <end position="636"/>
    </location>
</feature>
<feature type="region of interest" description="Disordered" evidence="1">
    <location>
        <begin position="1"/>
        <end position="27"/>
    </location>
</feature>
<organism evidence="2 3">
    <name type="scientific">Calocera cornea HHB12733</name>
    <dbReference type="NCBI Taxonomy" id="1353952"/>
    <lineage>
        <taxon>Eukaryota</taxon>
        <taxon>Fungi</taxon>
        <taxon>Dikarya</taxon>
        <taxon>Basidiomycota</taxon>
        <taxon>Agaricomycotina</taxon>
        <taxon>Dacrymycetes</taxon>
        <taxon>Dacrymycetales</taxon>
        <taxon>Dacrymycetaceae</taxon>
        <taxon>Calocera</taxon>
    </lineage>
</organism>
<dbReference type="AlphaFoldDB" id="A0A165JAZ2"/>
<accession>A0A165JAZ2</accession>
<dbReference type="EMBL" id="KV423922">
    <property type="protein sequence ID" value="KZT61604.1"/>
    <property type="molecule type" value="Genomic_DNA"/>
</dbReference>
<sequence>MDILPDSDEERTNAALGFSDDEGMDLFPPPLAPLGVTHDSISDFVTPLVLPSVPAPFAFPTDSNISEFTPSAADVPLERRSRELDTSLSSIQLTGVGPSSDTSRQRQADAPVHPEPPKKKGPPKPRRLPPIPRSGTSVSTASTAASTSSIPLMVPTIPPSEPSRSTRDDHVSSSNNSPAILPKPVQFFETQSSDRPPHSKSAFNHTPAAEHEEYHPILLHPSDHKSKGPSPPEMHGTSDVRDTAKEEAARRKRNLTYTSSAESIHGHLPPIPTRKVSREALSTRIEPIVLSSDPVDDRLPVPTAAERVKMTKRKSTDASSGGRQRSRTHIDEEEDGSEYEDAPAAKRKPKARIQDSESEPEMESKKTAPKKSKKRNDELGSEFEPEAKKSARKRGASAITIDSDEDEDADTYEPSKRRKSAPANLPKPGKQKHRMAMVEVVIPLMKPNGPHKTRTTEEVSLARSRDASRAVLTSEESDEDDSHPISHHPSPAPATKRRKSEPAPKKAKPATARKDNFKSAEFIASDEEDGPQSISRPPSPAPPAKRRKSEPAPKKPTAANTRKDSTKSKGFVVSDDDSPSGDEAAAPVPVPMPEPKEAAKQRARTEPSKAVTPPSTPARPKETPSQKRKRERARMRALKEQEEREKEKEQEVEVVEMVEIPAPAPKKEKHKQPEKEKPAPKPAVPAPAPARTTTSAIAKENVPPPSKPPAKIPPITSVTPKALVKMEGSLAHSIPNKPLTLSTGRRIRFGLSKSLGGKIAPLHPKRKTPPPRAPPAPSKKKKVESDAEDEEEEEVVDKKRKVEEEDGDWEEGRAEVLVED</sequence>
<feature type="compositionally biased region" description="Basic and acidic residues" evidence="1">
    <location>
        <begin position="637"/>
        <end position="651"/>
    </location>
</feature>
<gene>
    <name evidence="2" type="ORF">CALCODRAFT_553096</name>
</gene>
<keyword evidence="3" id="KW-1185">Reference proteome</keyword>
<feature type="compositionally biased region" description="Polar residues" evidence="1">
    <location>
        <begin position="86"/>
        <end position="102"/>
    </location>
</feature>
<feature type="region of interest" description="Disordered" evidence="1">
    <location>
        <begin position="752"/>
        <end position="820"/>
    </location>
</feature>